<organism evidence="1 2">
    <name type="scientific">Mixta gaviniae</name>
    <dbReference type="NCBI Taxonomy" id="665914"/>
    <lineage>
        <taxon>Bacteria</taxon>
        <taxon>Pseudomonadati</taxon>
        <taxon>Pseudomonadota</taxon>
        <taxon>Gammaproteobacteria</taxon>
        <taxon>Enterobacterales</taxon>
        <taxon>Erwiniaceae</taxon>
        <taxon>Mixta</taxon>
    </lineage>
</organism>
<name>A0A2L0IEV5_9GAMM</name>
<keyword evidence="2" id="KW-1185">Reference proteome</keyword>
<gene>
    <name evidence="1" type="ORF">C2E15_08690</name>
</gene>
<evidence type="ECO:0000313" key="2">
    <source>
        <dbReference type="Proteomes" id="UP000238365"/>
    </source>
</evidence>
<dbReference type="AlphaFoldDB" id="A0A2L0IEV5"/>
<sequence>MRSLKFSCPACGSHKFIFTCYSSTKKTRHGASCACCHLPLTKTSCFASLAANSWLEEKA</sequence>
<dbReference type="EMBL" id="CP026377">
    <property type="protein sequence ID" value="AUX93148.1"/>
    <property type="molecule type" value="Genomic_DNA"/>
</dbReference>
<protein>
    <submittedName>
        <fullName evidence="1">Uncharacterized protein</fullName>
    </submittedName>
</protein>
<proteinExistence type="predicted"/>
<dbReference type="Proteomes" id="UP000238365">
    <property type="component" value="Chromosome"/>
</dbReference>
<dbReference type="KEGG" id="pgz:C2E15_08690"/>
<accession>A0A2L0IEV5</accession>
<evidence type="ECO:0000313" key="1">
    <source>
        <dbReference type="EMBL" id="AUX93148.1"/>
    </source>
</evidence>
<reference evidence="1 2" key="1">
    <citation type="submission" date="2018-01" db="EMBL/GenBank/DDBJ databases">
        <title>Complete and assembled Genome of Pantoea gaviniae DSM22758T.</title>
        <authorList>
            <person name="Stevens M.J.A."/>
            <person name="Zurfluh K."/>
            <person name="Stephan R."/>
        </authorList>
    </citation>
    <scope>NUCLEOTIDE SEQUENCE [LARGE SCALE GENOMIC DNA]</scope>
    <source>
        <strain evidence="1 2">DSM 22758</strain>
    </source>
</reference>